<dbReference type="InterPro" id="IPR011042">
    <property type="entry name" value="6-blade_b-propeller_TolB-like"/>
</dbReference>
<reference evidence="2" key="1">
    <citation type="submission" date="2020-05" db="EMBL/GenBank/DDBJ databases">
        <authorList>
            <person name="Chiriac C."/>
            <person name="Salcher M."/>
            <person name="Ghai R."/>
            <person name="Kavagutti S V."/>
        </authorList>
    </citation>
    <scope>NUCLEOTIDE SEQUENCE</scope>
</reference>
<organism evidence="2">
    <name type="scientific">freshwater metagenome</name>
    <dbReference type="NCBI Taxonomy" id="449393"/>
    <lineage>
        <taxon>unclassified sequences</taxon>
        <taxon>metagenomes</taxon>
        <taxon>ecological metagenomes</taxon>
    </lineage>
</organism>
<dbReference type="AlphaFoldDB" id="A0A6J5YZ59"/>
<dbReference type="Gene3D" id="2.120.10.30">
    <property type="entry name" value="TolB, C-terminal domain"/>
    <property type="match status" value="1"/>
</dbReference>
<proteinExistence type="predicted"/>
<evidence type="ECO:0000259" key="1">
    <source>
        <dbReference type="Pfam" id="PF16472"/>
    </source>
</evidence>
<evidence type="ECO:0000313" key="2">
    <source>
        <dbReference type="EMBL" id="CAB4334398.1"/>
    </source>
</evidence>
<dbReference type="EMBL" id="CAESAK010000041">
    <property type="protein sequence ID" value="CAB4334398.1"/>
    <property type="molecule type" value="Genomic_DNA"/>
</dbReference>
<sequence length="370" mass="38767">MFAIFATASTLFNVPLASASSGEFIWTKNYSGEAVKRPLDGSGSNVTATSTFGAGLALYIYGDYLYTCYGKVRRVGLDGTGATTLRTLSDIYSVVSDGTYLYYGFENAQKIGRMNMDGSGANDSWVTFAGITGLNSGWMTINNGTLYFGGGANATSQKIGSVSVSGGTPTLIYSDINAIAGIASDGTYLYWVHYSSGNLSRSLLDGSNVTINFVTGLSSNVWDIEYWNSYLYISNSNYVARVKSDGTGLQASWILSGGDRGLAISGTPVSATTLASYSLAEAPVKGVTSSVTATFSAAGKVTFTANGKKIPNCVKINTNATAPFTATCNWKPAVQGSQRIAATIAPTVTSNLPLSVTLGSTRVIARKTTR</sequence>
<gene>
    <name evidence="2" type="ORF">UFOPK3775_00437</name>
</gene>
<dbReference type="SUPFAM" id="SSF63825">
    <property type="entry name" value="YWTD domain"/>
    <property type="match status" value="2"/>
</dbReference>
<dbReference type="InterPro" id="IPR032485">
    <property type="entry name" value="LRP1-like_beta_prop"/>
</dbReference>
<protein>
    <submittedName>
        <fullName evidence="2">Unannotated protein</fullName>
    </submittedName>
</protein>
<dbReference type="Pfam" id="PF16472">
    <property type="entry name" value="DUF5050"/>
    <property type="match status" value="1"/>
</dbReference>
<feature type="domain" description="Prolow-density lipoprotein receptor-related protein 1-like beta-propeller" evidence="1">
    <location>
        <begin position="23"/>
        <end position="235"/>
    </location>
</feature>
<accession>A0A6J5YZ59</accession>
<name>A0A6J5YZ59_9ZZZZ</name>